<name>A0ABV6KGF9_9BACI</name>
<keyword evidence="2" id="KW-0472">Membrane</keyword>
<dbReference type="Proteomes" id="UP001589838">
    <property type="component" value="Unassembled WGS sequence"/>
</dbReference>
<gene>
    <name evidence="4" type="ORF">ACFFHM_18460</name>
</gene>
<dbReference type="PANTHER" id="PTHR42709">
    <property type="entry name" value="ALKALINE PHOSPHATASE LIKE PROTEIN"/>
    <property type="match status" value="1"/>
</dbReference>
<dbReference type="EMBL" id="JBHLUX010000076">
    <property type="protein sequence ID" value="MFC0472410.1"/>
    <property type="molecule type" value="Genomic_DNA"/>
</dbReference>
<keyword evidence="5" id="KW-1185">Reference proteome</keyword>
<dbReference type="InterPro" id="IPR051311">
    <property type="entry name" value="DedA_domain"/>
</dbReference>
<evidence type="ECO:0000259" key="3">
    <source>
        <dbReference type="Pfam" id="PF09335"/>
    </source>
</evidence>
<protein>
    <submittedName>
        <fullName evidence="4">DedA family protein</fullName>
    </submittedName>
</protein>
<dbReference type="InterPro" id="IPR032816">
    <property type="entry name" value="VTT_dom"/>
</dbReference>
<feature type="transmembrane region" description="Helical" evidence="2">
    <location>
        <begin position="135"/>
        <end position="153"/>
    </location>
</feature>
<dbReference type="PANTHER" id="PTHR42709:SF9">
    <property type="entry name" value="ALKALINE PHOSPHATASE LIKE PROTEIN"/>
    <property type="match status" value="1"/>
</dbReference>
<evidence type="ECO:0000256" key="2">
    <source>
        <dbReference type="SAM" id="Phobius"/>
    </source>
</evidence>
<proteinExistence type="inferred from homology"/>
<keyword evidence="2" id="KW-0812">Transmembrane</keyword>
<feature type="transmembrane region" description="Helical" evidence="2">
    <location>
        <begin position="173"/>
        <end position="192"/>
    </location>
</feature>
<accession>A0ABV6KGF9</accession>
<keyword evidence="2" id="KW-1133">Transmembrane helix</keyword>
<dbReference type="Pfam" id="PF09335">
    <property type="entry name" value="VTT_dom"/>
    <property type="match status" value="1"/>
</dbReference>
<evidence type="ECO:0000313" key="4">
    <source>
        <dbReference type="EMBL" id="MFC0472410.1"/>
    </source>
</evidence>
<sequence length="200" mass="22891">MEIVKHLIFEYGYFGIFIALVGGIVGLPIPDEVLLLTIGYYSYLGRVNLFTALISSYLGSVIGITISYILGAKLGLPFLLKYGDKIYITKPKIEKAQQLFSKHGAWFLLLGYFIPGVRHLTGYLAGISRMNLRTFMLYSYIGALFWVTLFVLSGYELGIKWYHVKQSFETYKLMIYFAFSAVLTIIVIIYFFKFKTKKTN</sequence>
<feature type="transmembrane region" description="Helical" evidence="2">
    <location>
        <begin position="49"/>
        <end position="71"/>
    </location>
</feature>
<comment type="caution">
    <text evidence="4">The sequence shown here is derived from an EMBL/GenBank/DDBJ whole genome shotgun (WGS) entry which is preliminary data.</text>
</comment>
<feature type="domain" description="VTT" evidence="3">
    <location>
        <begin position="29"/>
        <end position="155"/>
    </location>
</feature>
<feature type="transmembrane region" description="Helical" evidence="2">
    <location>
        <begin position="7"/>
        <end position="29"/>
    </location>
</feature>
<evidence type="ECO:0000313" key="5">
    <source>
        <dbReference type="Proteomes" id="UP001589838"/>
    </source>
</evidence>
<reference evidence="4 5" key="1">
    <citation type="submission" date="2024-09" db="EMBL/GenBank/DDBJ databases">
        <authorList>
            <person name="Sun Q."/>
            <person name="Mori K."/>
        </authorList>
    </citation>
    <scope>NUCLEOTIDE SEQUENCE [LARGE SCALE GENOMIC DNA]</scope>
    <source>
        <strain evidence="4 5">NCAIM B.02610</strain>
    </source>
</reference>
<comment type="similarity">
    <text evidence="1">Belongs to the DedA family.</text>
</comment>
<evidence type="ECO:0000256" key="1">
    <source>
        <dbReference type="ARBA" id="ARBA00010792"/>
    </source>
</evidence>
<organism evidence="4 5">
    <name type="scientific">Halalkalibacter kiskunsagensis</name>
    <dbReference type="NCBI Taxonomy" id="1548599"/>
    <lineage>
        <taxon>Bacteria</taxon>
        <taxon>Bacillati</taxon>
        <taxon>Bacillota</taxon>
        <taxon>Bacilli</taxon>
        <taxon>Bacillales</taxon>
        <taxon>Bacillaceae</taxon>
        <taxon>Halalkalibacter</taxon>
    </lineage>
</organism>
<dbReference type="RefSeq" id="WP_335963708.1">
    <property type="nucleotide sequence ID" value="NZ_JAXBLX010000060.1"/>
</dbReference>